<proteinExistence type="predicted"/>
<accession>A0A2A5SLY8</accession>
<gene>
    <name evidence="1" type="ORF">RU92_GL002209</name>
</gene>
<evidence type="ECO:0000313" key="1">
    <source>
        <dbReference type="EMBL" id="PCS14540.1"/>
    </source>
</evidence>
<reference evidence="1 2" key="1">
    <citation type="submission" date="2014-12" db="EMBL/GenBank/DDBJ databases">
        <title>Draft genome sequences of 10 type strains of Lactococcus.</title>
        <authorList>
            <person name="Sun Z."/>
            <person name="Zhong Z."/>
            <person name="Liu W."/>
            <person name="Zhang W."/>
            <person name="Zhang H."/>
        </authorList>
    </citation>
    <scope>NUCLEOTIDE SEQUENCE [LARGE SCALE GENOMIC DNA]</scope>
    <source>
        <strain evidence="1 2">DSM 21502</strain>
    </source>
</reference>
<dbReference type="Proteomes" id="UP000218711">
    <property type="component" value="Unassembled WGS sequence"/>
</dbReference>
<sequence length="66" mass="7792">MRETFVKMYPHIQTIKQGKVLIGERRKNELIATSTYEKKVKEGAKRDKKVLGIPEQKVYQKKERTS</sequence>
<organism evidence="1 2">
    <name type="scientific">Lactococcus cremoris subsp. tructae</name>
    <dbReference type="NCBI Taxonomy" id="542833"/>
    <lineage>
        <taxon>Bacteria</taxon>
        <taxon>Bacillati</taxon>
        <taxon>Bacillota</taxon>
        <taxon>Bacilli</taxon>
        <taxon>Lactobacillales</taxon>
        <taxon>Streptococcaceae</taxon>
        <taxon>Lactococcus</taxon>
    </lineage>
</organism>
<protein>
    <submittedName>
        <fullName evidence="1">Uncharacterized protein</fullName>
    </submittedName>
</protein>
<name>A0A2A5SLY8_LACLC</name>
<dbReference type="EMBL" id="JXKC01000058">
    <property type="protein sequence ID" value="PCS14540.1"/>
    <property type="molecule type" value="Genomic_DNA"/>
</dbReference>
<evidence type="ECO:0000313" key="2">
    <source>
        <dbReference type="Proteomes" id="UP000218711"/>
    </source>
</evidence>
<comment type="caution">
    <text evidence="1">The sequence shown here is derived from an EMBL/GenBank/DDBJ whole genome shotgun (WGS) entry which is preliminary data.</text>
</comment>
<dbReference type="AlphaFoldDB" id="A0A2A5SLY8"/>